<dbReference type="Pfam" id="PF07992">
    <property type="entry name" value="Pyr_redox_2"/>
    <property type="match status" value="1"/>
</dbReference>
<evidence type="ECO:0000256" key="2">
    <source>
        <dbReference type="ARBA" id="ARBA00022630"/>
    </source>
</evidence>
<organism evidence="9 10">
    <name type="scientific">Aspergillus carbonarius (strain ITEM 5010)</name>
    <dbReference type="NCBI Taxonomy" id="602072"/>
    <lineage>
        <taxon>Eukaryota</taxon>
        <taxon>Fungi</taxon>
        <taxon>Dikarya</taxon>
        <taxon>Ascomycota</taxon>
        <taxon>Pezizomycotina</taxon>
        <taxon>Eurotiomycetes</taxon>
        <taxon>Eurotiomycetidae</taxon>
        <taxon>Eurotiales</taxon>
        <taxon>Aspergillaceae</taxon>
        <taxon>Aspergillus</taxon>
        <taxon>Aspergillus subgen. Circumdati</taxon>
    </lineage>
</organism>
<dbReference type="InterPro" id="IPR016156">
    <property type="entry name" value="FAD/NAD-linked_Rdtase_dimer_sf"/>
</dbReference>
<dbReference type="EMBL" id="KV907504">
    <property type="protein sequence ID" value="OOF93400.1"/>
    <property type="molecule type" value="Genomic_DNA"/>
</dbReference>
<feature type="binding site" evidence="5">
    <location>
        <position position="303"/>
    </location>
    <ligand>
        <name>FAD</name>
        <dbReference type="ChEBI" id="CHEBI:57692"/>
    </ligand>
</feature>
<dbReference type="VEuPathDB" id="FungiDB:ASPCADRAFT_173141"/>
<evidence type="ECO:0000256" key="1">
    <source>
        <dbReference type="ARBA" id="ARBA00007532"/>
    </source>
</evidence>
<dbReference type="PANTHER" id="PTHR43014:SF2">
    <property type="entry name" value="MERCURIC REDUCTASE"/>
    <property type="match status" value="1"/>
</dbReference>
<keyword evidence="2" id="KW-0285">Flavoprotein</keyword>
<keyword evidence="10" id="KW-1185">Reference proteome</keyword>
<dbReference type="Gene3D" id="3.50.50.60">
    <property type="entry name" value="FAD/NAD(P)-binding domain"/>
    <property type="match status" value="3"/>
</dbReference>
<keyword evidence="5" id="KW-0547">Nucleotide-binding</keyword>
<evidence type="ECO:0000256" key="4">
    <source>
        <dbReference type="PIRSR" id="PIRSR000350-2"/>
    </source>
</evidence>
<protein>
    <recommendedName>
        <fullName evidence="11">FAD/NAD(P)-binding domain-containing protein</fullName>
    </recommendedName>
</protein>
<evidence type="ECO:0000259" key="7">
    <source>
        <dbReference type="Pfam" id="PF02852"/>
    </source>
</evidence>
<dbReference type="InterPro" id="IPR004099">
    <property type="entry name" value="Pyr_nucl-diS_OxRdtase_dimer"/>
</dbReference>
<accession>A0A1R3RFZ0</accession>
<keyword evidence="3 5" id="KW-0274">FAD</keyword>
<evidence type="ECO:0000259" key="8">
    <source>
        <dbReference type="Pfam" id="PF07992"/>
    </source>
</evidence>
<dbReference type="GO" id="GO:0003955">
    <property type="term" value="F:NAD(P)H dehydrogenase (quinone) activity"/>
    <property type="evidence" value="ECO:0007669"/>
    <property type="project" value="TreeGrafter"/>
</dbReference>
<dbReference type="PRINTS" id="PR00368">
    <property type="entry name" value="FADPNR"/>
</dbReference>
<evidence type="ECO:0000313" key="10">
    <source>
        <dbReference type="Proteomes" id="UP000188318"/>
    </source>
</evidence>
<feature type="disulfide bond" description="Redox-active" evidence="6">
    <location>
        <begin position="46"/>
        <end position="51"/>
    </location>
</feature>
<name>A0A1R3RFZ0_ASPC5</name>
<feature type="domain" description="FAD/NAD(P)-binding" evidence="8">
    <location>
        <begin position="7"/>
        <end position="312"/>
    </location>
</feature>
<dbReference type="GO" id="GO:0050660">
    <property type="term" value="F:flavin adenine dinucleotide binding"/>
    <property type="evidence" value="ECO:0007669"/>
    <property type="project" value="TreeGrafter"/>
</dbReference>
<dbReference type="InterPro" id="IPR036188">
    <property type="entry name" value="FAD/NAD-bd_sf"/>
</dbReference>
<dbReference type="InterPro" id="IPR001100">
    <property type="entry name" value="Pyr_nuc-diS_OxRdtase"/>
</dbReference>
<dbReference type="SUPFAM" id="SSF55424">
    <property type="entry name" value="FAD/NAD-linked reductases, dimerisation (C-terminal) domain"/>
    <property type="match status" value="1"/>
</dbReference>
<evidence type="ECO:0008006" key="11">
    <source>
        <dbReference type="Google" id="ProtNLM"/>
    </source>
</evidence>
<dbReference type="OMA" id="SHCLMAV"/>
<dbReference type="PANTHER" id="PTHR43014">
    <property type="entry name" value="MERCURIC REDUCTASE"/>
    <property type="match status" value="1"/>
</dbReference>
<gene>
    <name evidence="9" type="ORF">ASPCADRAFT_173141</name>
</gene>
<dbReference type="PRINTS" id="PR00411">
    <property type="entry name" value="PNDRDTASEI"/>
</dbReference>
<feature type="binding site" evidence="5">
    <location>
        <begin position="169"/>
        <end position="176"/>
    </location>
    <ligand>
        <name>NAD(+)</name>
        <dbReference type="ChEBI" id="CHEBI:57540"/>
    </ligand>
</feature>
<comment type="similarity">
    <text evidence="1">Belongs to the class-I pyridine nucleotide-disulfide oxidoreductase family.</text>
</comment>
<proteinExistence type="inferred from homology"/>
<dbReference type="Pfam" id="PF02852">
    <property type="entry name" value="Pyr_redox_dim"/>
    <property type="match status" value="1"/>
</dbReference>
<dbReference type="OrthoDB" id="361797at2759"/>
<dbReference type="STRING" id="602072.A0A1R3RFZ0"/>
<feature type="binding site" evidence="5">
    <location>
        <position position="262"/>
    </location>
    <ligand>
        <name>NAD(+)</name>
        <dbReference type="ChEBI" id="CHEBI:57540"/>
    </ligand>
</feature>
<reference evidence="10" key="1">
    <citation type="journal article" date="2017" name="Genome Biol.">
        <title>Comparative genomics reveals high biological diversity and specific adaptations in the industrially and medically important fungal genus Aspergillus.</title>
        <authorList>
            <person name="de Vries R.P."/>
            <person name="Riley R."/>
            <person name="Wiebenga A."/>
            <person name="Aguilar-Osorio G."/>
            <person name="Amillis S."/>
            <person name="Uchima C.A."/>
            <person name="Anderluh G."/>
            <person name="Asadollahi M."/>
            <person name="Askin M."/>
            <person name="Barry K."/>
            <person name="Battaglia E."/>
            <person name="Bayram O."/>
            <person name="Benocci T."/>
            <person name="Braus-Stromeyer S.A."/>
            <person name="Caldana C."/>
            <person name="Canovas D."/>
            <person name="Cerqueira G.C."/>
            <person name="Chen F."/>
            <person name="Chen W."/>
            <person name="Choi C."/>
            <person name="Clum A."/>
            <person name="Dos Santos R.A."/>
            <person name="Damasio A.R."/>
            <person name="Diallinas G."/>
            <person name="Emri T."/>
            <person name="Fekete E."/>
            <person name="Flipphi M."/>
            <person name="Freyberg S."/>
            <person name="Gallo A."/>
            <person name="Gournas C."/>
            <person name="Habgood R."/>
            <person name="Hainaut M."/>
            <person name="Harispe M.L."/>
            <person name="Henrissat B."/>
            <person name="Hilden K.S."/>
            <person name="Hope R."/>
            <person name="Hossain A."/>
            <person name="Karabika E."/>
            <person name="Karaffa L."/>
            <person name="Karanyi Z."/>
            <person name="Krasevec N."/>
            <person name="Kuo A."/>
            <person name="Kusch H."/>
            <person name="LaButti K."/>
            <person name="Lagendijk E.L."/>
            <person name="Lapidus A."/>
            <person name="Levasseur A."/>
            <person name="Lindquist E."/>
            <person name="Lipzen A."/>
            <person name="Logrieco A.F."/>
            <person name="MacCabe A."/>
            <person name="Maekelae M.R."/>
            <person name="Malavazi I."/>
            <person name="Melin P."/>
            <person name="Meyer V."/>
            <person name="Mielnichuk N."/>
            <person name="Miskei M."/>
            <person name="Molnar A.P."/>
            <person name="Mule G."/>
            <person name="Ngan C.Y."/>
            <person name="Orejas M."/>
            <person name="Orosz E."/>
            <person name="Ouedraogo J.P."/>
            <person name="Overkamp K.M."/>
            <person name="Park H.-S."/>
            <person name="Perrone G."/>
            <person name="Piumi F."/>
            <person name="Punt P.J."/>
            <person name="Ram A.F."/>
            <person name="Ramon A."/>
            <person name="Rauscher S."/>
            <person name="Record E."/>
            <person name="Riano-Pachon D.M."/>
            <person name="Robert V."/>
            <person name="Roehrig J."/>
            <person name="Ruller R."/>
            <person name="Salamov A."/>
            <person name="Salih N.S."/>
            <person name="Samson R.A."/>
            <person name="Sandor E."/>
            <person name="Sanguinetti M."/>
            <person name="Schuetze T."/>
            <person name="Sepcic K."/>
            <person name="Shelest E."/>
            <person name="Sherlock G."/>
            <person name="Sophianopoulou V."/>
            <person name="Squina F.M."/>
            <person name="Sun H."/>
            <person name="Susca A."/>
            <person name="Todd R.B."/>
            <person name="Tsang A."/>
            <person name="Unkles S.E."/>
            <person name="van de Wiele N."/>
            <person name="van Rossen-Uffink D."/>
            <person name="Oliveira J.V."/>
            <person name="Vesth T.C."/>
            <person name="Visser J."/>
            <person name="Yu J.-H."/>
            <person name="Zhou M."/>
            <person name="Andersen M.R."/>
            <person name="Archer D.B."/>
            <person name="Baker S.E."/>
            <person name="Benoit I."/>
            <person name="Brakhage A.A."/>
            <person name="Braus G.H."/>
            <person name="Fischer R."/>
            <person name="Frisvad J.C."/>
            <person name="Goldman G.H."/>
            <person name="Houbraken J."/>
            <person name="Oakley B."/>
            <person name="Pocsi I."/>
            <person name="Scazzocchio C."/>
            <person name="Seiboth B."/>
            <person name="vanKuyk P.A."/>
            <person name="Wortman J."/>
            <person name="Dyer P.S."/>
            <person name="Grigoriev I.V."/>
        </authorList>
    </citation>
    <scope>NUCLEOTIDE SEQUENCE [LARGE SCALE GENOMIC DNA]</scope>
    <source>
        <strain evidence="10">ITEM 5010</strain>
    </source>
</reference>
<dbReference type="Proteomes" id="UP000188318">
    <property type="component" value="Unassembled WGS sequence"/>
</dbReference>
<sequence length="457" mass="49014">MTTPTTYDTIIIGSGQGGTPLARAVALAHPTHKTALIEREHIGGCCVNEGCTPTKTMIASGRVAYLSLRQRKRDIVGEFRAGSEKRLKDAGVDVLMGEASFVDGKTMVVVDQEGGGERVVRGEKIVINTGCRPVGAVLDGLERVGKERVLDSTRIMELGVVPGHLVVVGGGYIGVEFGQLFRRLGARVTLVHRGGQLLPREDGELAGLLGGILKEDGVEVMLETRPVGVVDVVQDGGFDVRVSTRTGEEVVKGVTHILFATGRVPNTERLNAGAAGVKLDEKGYVVTDEFLRTSASSIFAIGDVKGPPSFTHISYDDFRVIKSSLLESKDPGSRPSITDRIVPYVVYTDPQFGHVGLHEHEARQKFPNKKILTAQMPMSYVARALETDESRGAMKAVVDGDTGSILGFSCLGAEGGELMSVVQTAMMGNLPYQKLQDAVFAHPTFAESLNNLWGFLQ</sequence>
<dbReference type="SUPFAM" id="SSF51905">
    <property type="entry name" value="FAD/NAD(P)-binding domain"/>
    <property type="match status" value="1"/>
</dbReference>
<evidence type="ECO:0000256" key="6">
    <source>
        <dbReference type="PIRSR" id="PIRSR000350-4"/>
    </source>
</evidence>
<keyword evidence="5" id="KW-0520">NAD</keyword>
<dbReference type="PIRSF" id="PIRSF000350">
    <property type="entry name" value="Mercury_reductase_MerA"/>
    <property type="match status" value="1"/>
</dbReference>
<evidence type="ECO:0000313" key="9">
    <source>
        <dbReference type="EMBL" id="OOF93400.1"/>
    </source>
</evidence>
<dbReference type="InterPro" id="IPR023753">
    <property type="entry name" value="FAD/NAD-binding_dom"/>
</dbReference>
<dbReference type="AlphaFoldDB" id="A0A1R3RFZ0"/>
<feature type="active site" description="Proton acceptor" evidence="4">
    <location>
        <position position="442"/>
    </location>
</feature>
<feature type="binding site" evidence="5">
    <location>
        <position position="55"/>
    </location>
    <ligand>
        <name>FAD</name>
        <dbReference type="ChEBI" id="CHEBI:57692"/>
    </ligand>
</feature>
<evidence type="ECO:0000256" key="3">
    <source>
        <dbReference type="ARBA" id="ARBA00022827"/>
    </source>
</evidence>
<comment type="cofactor">
    <cofactor evidence="5">
        <name>FAD</name>
        <dbReference type="ChEBI" id="CHEBI:57692"/>
    </cofactor>
    <text evidence="5">Binds 1 FAD per subunit.</text>
</comment>
<dbReference type="Gene3D" id="3.30.390.30">
    <property type="match status" value="1"/>
</dbReference>
<evidence type="ECO:0000256" key="5">
    <source>
        <dbReference type="PIRSR" id="PIRSR000350-3"/>
    </source>
</evidence>
<feature type="domain" description="Pyridine nucleotide-disulphide oxidoreductase dimerisation" evidence="7">
    <location>
        <begin position="342"/>
        <end position="450"/>
    </location>
</feature>